<comment type="caution">
    <text evidence="1">The sequence shown here is derived from an EMBL/GenBank/DDBJ whole genome shotgun (WGS) entry which is preliminary data.</text>
</comment>
<gene>
    <name evidence="1" type="ORF">PCOR1329_LOCUS24078</name>
</gene>
<evidence type="ECO:0000313" key="2">
    <source>
        <dbReference type="Proteomes" id="UP001189429"/>
    </source>
</evidence>
<sequence length="100" mass="11509">MLLRHCIHVLRSVMEDLRAKFNYLFGGLSASDAQHQQEDQKRRPRIAAEVALSDVGADSRGFMESKKELRQYDCQFKKLIVPLWEQFAGLPEASDSRDLD</sequence>
<accession>A0ABN9RW27</accession>
<reference evidence="1" key="1">
    <citation type="submission" date="2023-10" db="EMBL/GenBank/DDBJ databases">
        <authorList>
            <person name="Chen Y."/>
            <person name="Shah S."/>
            <person name="Dougan E. K."/>
            <person name="Thang M."/>
            <person name="Chan C."/>
        </authorList>
    </citation>
    <scope>NUCLEOTIDE SEQUENCE [LARGE SCALE GENOMIC DNA]</scope>
</reference>
<name>A0ABN9RW27_9DINO</name>
<keyword evidence="2" id="KW-1185">Reference proteome</keyword>
<dbReference type="Proteomes" id="UP001189429">
    <property type="component" value="Unassembled WGS sequence"/>
</dbReference>
<dbReference type="EMBL" id="CAUYUJ010008236">
    <property type="protein sequence ID" value="CAK0823306.1"/>
    <property type="molecule type" value="Genomic_DNA"/>
</dbReference>
<protein>
    <submittedName>
        <fullName evidence="1">Uncharacterized protein</fullName>
    </submittedName>
</protein>
<organism evidence="1 2">
    <name type="scientific">Prorocentrum cordatum</name>
    <dbReference type="NCBI Taxonomy" id="2364126"/>
    <lineage>
        <taxon>Eukaryota</taxon>
        <taxon>Sar</taxon>
        <taxon>Alveolata</taxon>
        <taxon>Dinophyceae</taxon>
        <taxon>Prorocentrales</taxon>
        <taxon>Prorocentraceae</taxon>
        <taxon>Prorocentrum</taxon>
    </lineage>
</organism>
<evidence type="ECO:0000313" key="1">
    <source>
        <dbReference type="EMBL" id="CAK0823306.1"/>
    </source>
</evidence>
<proteinExistence type="predicted"/>